<sequence>MDYSSSTAGWLSFAATTIGLGGLISQASAINDKMDPFHEHRTVEYLGVWFERQAAFPWWRIVKPPLQGPSISANLSAGFCNKQTLHVVRVPLRPSGKAGWAVILSIFNIHAPKRVNPTSDGQAEKASDDAAVTKRSGRLTPFNCEWSPLEQQPLIRHQRHACITISRTTLVTMMCITNARVVFQYCDAAGFRAGYGSYSGQWYITWQIGQEAVVSFAPHDSHSAATDVYPVSFKQRVDRCIQMVCGIISSEAGEFQVAFCGRKPPGTYNLEHVAKGFPGAHGSRHLFNMMGGKVFEVDFMYARQTDQVAPPDGLVLLVPSTEKGKKTQFIIPKTEEEIIKKALDHLPWASLSWSIHRGLKDILVAYAKPVMDQHRKELADLLKRTCNEKPHLLDRRGWNPSFVRNNMGDMAASAILAGGGNSGDLVRVVTEIVLALVDDWPVSRLDEVSFWTLPEREFGLQGVVALTKLFVVEWSNEFDYQMYHDLPINLYFG</sequence>
<evidence type="ECO:0000313" key="2">
    <source>
        <dbReference type="Proteomes" id="UP000813444"/>
    </source>
</evidence>
<reference evidence="1" key="1">
    <citation type="journal article" date="2021" name="Nat. Commun.">
        <title>Genetic determinants of endophytism in the Arabidopsis root mycobiome.</title>
        <authorList>
            <person name="Mesny F."/>
            <person name="Miyauchi S."/>
            <person name="Thiergart T."/>
            <person name="Pickel B."/>
            <person name="Atanasova L."/>
            <person name="Karlsson M."/>
            <person name="Huettel B."/>
            <person name="Barry K.W."/>
            <person name="Haridas S."/>
            <person name="Chen C."/>
            <person name="Bauer D."/>
            <person name="Andreopoulos W."/>
            <person name="Pangilinan J."/>
            <person name="LaButti K."/>
            <person name="Riley R."/>
            <person name="Lipzen A."/>
            <person name="Clum A."/>
            <person name="Drula E."/>
            <person name="Henrissat B."/>
            <person name="Kohler A."/>
            <person name="Grigoriev I.V."/>
            <person name="Martin F.M."/>
            <person name="Hacquard S."/>
        </authorList>
    </citation>
    <scope>NUCLEOTIDE SEQUENCE</scope>
    <source>
        <strain evidence="1">MPI-CAGE-CH-0235</strain>
    </source>
</reference>
<dbReference type="EMBL" id="JAGPNK010000021">
    <property type="protein sequence ID" value="KAH7304687.1"/>
    <property type="molecule type" value="Genomic_DNA"/>
</dbReference>
<name>A0A8K0SCZ8_9HYPO</name>
<keyword evidence="2" id="KW-1185">Reference proteome</keyword>
<accession>A0A8K0SCZ8</accession>
<dbReference type="AlphaFoldDB" id="A0A8K0SCZ8"/>
<protein>
    <submittedName>
        <fullName evidence="1">Uncharacterized protein</fullName>
    </submittedName>
</protein>
<gene>
    <name evidence="1" type="ORF">B0I35DRAFT_444749</name>
</gene>
<comment type="caution">
    <text evidence="1">The sequence shown here is derived from an EMBL/GenBank/DDBJ whole genome shotgun (WGS) entry which is preliminary data.</text>
</comment>
<evidence type="ECO:0000313" key="1">
    <source>
        <dbReference type="EMBL" id="KAH7304687.1"/>
    </source>
</evidence>
<dbReference type="Proteomes" id="UP000813444">
    <property type="component" value="Unassembled WGS sequence"/>
</dbReference>
<organism evidence="1 2">
    <name type="scientific">Stachybotrys elegans</name>
    <dbReference type="NCBI Taxonomy" id="80388"/>
    <lineage>
        <taxon>Eukaryota</taxon>
        <taxon>Fungi</taxon>
        <taxon>Dikarya</taxon>
        <taxon>Ascomycota</taxon>
        <taxon>Pezizomycotina</taxon>
        <taxon>Sordariomycetes</taxon>
        <taxon>Hypocreomycetidae</taxon>
        <taxon>Hypocreales</taxon>
        <taxon>Stachybotryaceae</taxon>
        <taxon>Stachybotrys</taxon>
    </lineage>
</organism>
<proteinExistence type="predicted"/>
<dbReference type="OrthoDB" id="5414271at2759"/>